<dbReference type="Proteomes" id="UP000821865">
    <property type="component" value="Chromosome 8"/>
</dbReference>
<name>A0ACB8C7Z8_DERSI</name>
<dbReference type="EMBL" id="CM023477">
    <property type="protein sequence ID" value="KAH7937048.1"/>
    <property type="molecule type" value="Genomic_DNA"/>
</dbReference>
<evidence type="ECO:0000313" key="2">
    <source>
        <dbReference type="Proteomes" id="UP000821865"/>
    </source>
</evidence>
<comment type="caution">
    <text evidence="1">The sequence shown here is derived from an EMBL/GenBank/DDBJ whole genome shotgun (WGS) entry which is preliminary data.</text>
</comment>
<gene>
    <name evidence="1" type="ORF">HPB49_007565</name>
</gene>
<evidence type="ECO:0000313" key="1">
    <source>
        <dbReference type="EMBL" id="KAH7937048.1"/>
    </source>
</evidence>
<accession>A0ACB8C7Z8</accession>
<protein>
    <submittedName>
        <fullName evidence="1">Uncharacterized protein</fullName>
    </submittedName>
</protein>
<proteinExistence type="predicted"/>
<organism evidence="1 2">
    <name type="scientific">Dermacentor silvarum</name>
    <name type="common">Tick</name>
    <dbReference type="NCBI Taxonomy" id="543639"/>
    <lineage>
        <taxon>Eukaryota</taxon>
        <taxon>Metazoa</taxon>
        <taxon>Ecdysozoa</taxon>
        <taxon>Arthropoda</taxon>
        <taxon>Chelicerata</taxon>
        <taxon>Arachnida</taxon>
        <taxon>Acari</taxon>
        <taxon>Parasitiformes</taxon>
        <taxon>Ixodida</taxon>
        <taxon>Ixodoidea</taxon>
        <taxon>Ixodidae</taxon>
        <taxon>Rhipicephalinae</taxon>
        <taxon>Dermacentor</taxon>
    </lineage>
</organism>
<sequence>MSLKLQALAGHQFHHHRPTGRAITAQNPFGHTERQPALTKTTASSPRRTAAARCRTTRSPKAAPRAGQPPHRPTGHRNRSRRAIEQFSIMADETSKTTGTGEARSGACQSAARATKKPKPPRQPQLPREDIKIIAEDDIYRSCVEKNVIVISTPRMANAEKYNRIRELQIGDTHYEATAYAAPPADTYKGVIHNIPDYDTAEDIIKSLIYKKNPTILQARRMGNTNSAIIIFEGPNVPFYVYYRGAEYRCYLHKKKVEVCGACGRIGHRADVCPTPDKKQCKDCGAQNPADNHSCNPKCALCGKDHPTGDKSCQRHFRTPFLIKQRQPIVATSSRQAENGSPTPIPIKIEGHCRRSQGIQIKIPIGT</sequence>
<reference evidence="1" key="1">
    <citation type="submission" date="2020-05" db="EMBL/GenBank/DDBJ databases">
        <title>Large-scale comparative analyses of tick genomes elucidate their genetic diversity and vector capacities.</title>
        <authorList>
            <person name="Jia N."/>
            <person name="Wang J."/>
            <person name="Shi W."/>
            <person name="Du L."/>
            <person name="Sun Y."/>
            <person name="Zhan W."/>
            <person name="Jiang J."/>
            <person name="Wang Q."/>
            <person name="Zhang B."/>
            <person name="Ji P."/>
            <person name="Sakyi L.B."/>
            <person name="Cui X."/>
            <person name="Yuan T."/>
            <person name="Jiang B."/>
            <person name="Yang W."/>
            <person name="Lam T.T.-Y."/>
            <person name="Chang Q."/>
            <person name="Ding S."/>
            <person name="Wang X."/>
            <person name="Zhu J."/>
            <person name="Ruan X."/>
            <person name="Zhao L."/>
            <person name="Wei J."/>
            <person name="Que T."/>
            <person name="Du C."/>
            <person name="Cheng J."/>
            <person name="Dai P."/>
            <person name="Han X."/>
            <person name="Huang E."/>
            <person name="Gao Y."/>
            <person name="Liu J."/>
            <person name="Shao H."/>
            <person name="Ye R."/>
            <person name="Li L."/>
            <person name="Wei W."/>
            <person name="Wang X."/>
            <person name="Wang C."/>
            <person name="Yang T."/>
            <person name="Huo Q."/>
            <person name="Li W."/>
            <person name="Guo W."/>
            <person name="Chen H."/>
            <person name="Zhou L."/>
            <person name="Ni X."/>
            <person name="Tian J."/>
            <person name="Zhou Y."/>
            <person name="Sheng Y."/>
            <person name="Liu T."/>
            <person name="Pan Y."/>
            <person name="Xia L."/>
            <person name="Li J."/>
            <person name="Zhao F."/>
            <person name="Cao W."/>
        </authorList>
    </citation>
    <scope>NUCLEOTIDE SEQUENCE</scope>
    <source>
        <strain evidence="1">Dsil-2018</strain>
    </source>
</reference>
<keyword evidence="2" id="KW-1185">Reference proteome</keyword>